<dbReference type="Proteomes" id="UP000325243">
    <property type="component" value="Unassembled WGS sequence"/>
</dbReference>
<keyword evidence="2" id="KW-1185">Reference proteome</keyword>
<gene>
    <name evidence="1" type="ORF">FYC51_04150</name>
</gene>
<organism evidence="1 2">
    <name type="scientific">Agromyces mariniharenae</name>
    <dbReference type="NCBI Taxonomy" id="2604423"/>
    <lineage>
        <taxon>Bacteria</taxon>
        <taxon>Bacillati</taxon>
        <taxon>Actinomycetota</taxon>
        <taxon>Actinomycetes</taxon>
        <taxon>Micrococcales</taxon>
        <taxon>Microbacteriaceae</taxon>
        <taxon>Agromyces</taxon>
    </lineage>
</organism>
<protein>
    <recommendedName>
        <fullName evidence="3">SnoaL-like domain-containing protein</fullName>
    </recommendedName>
</protein>
<dbReference type="AlphaFoldDB" id="A0A5S4V6K9"/>
<evidence type="ECO:0000313" key="1">
    <source>
        <dbReference type="EMBL" id="TYL52931.1"/>
    </source>
</evidence>
<dbReference type="EMBL" id="VSSB01000001">
    <property type="protein sequence ID" value="TYL52931.1"/>
    <property type="molecule type" value="Genomic_DNA"/>
</dbReference>
<reference evidence="1 2" key="1">
    <citation type="submission" date="2019-08" db="EMBL/GenBank/DDBJ databases">
        <authorList>
            <person name="Hu J."/>
        </authorList>
    </citation>
    <scope>NUCLEOTIDE SEQUENCE [LARGE SCALE GENOMIC DNA]</scope>
    <source>
        <strain evidence="1 2">NEAU-184</strain>
    </source>
</reference>
<dbReference type="SUPFAM" id="SSF54427">
    <property type="entry name" value="NTF2-like"/>
    <property type="match status" value="1"/>
</dbReference>
<proteinExistence type="predicted"/>
<evidence type="ECO:0000313" key="2">
    <source>
        <dbReference type="Proteomes" id="UP000325243"/>
    </source>
</evidence>
<accession>A0A5S4V6K9</accession>
<dbReference type="InterPro" id="IPR032710">
    <property type="entry name" value="NTF2-like_dom_sf"/>
</dbReference>
<dbReference type="RefSeq" id="WP_148732394.1">
    <property type="nucleotide sequence ID" value="NZ_VSSB01000001.1"/>
</dbReference>
<comment type="caution">
    <text evidence="1">The sequence shown here is derived from an EMBL/GenBank/DDBJ whole genome shotgun (WGS) entry which is preliminary data.</text>
</comment>
<evidence type="ECO:0008006" key="3">
    <source>
        <dbReference type="Google" id="ProtNLM"/>
    </source>
</evidence>
<name>A0A5S4V6K9_9MICO</name>
<sequence length="123" mass="12950">MQPDALVAGLLAALERRDDLAEAGLLDPDCRIVVDTGDPSGAELRGRVHVASALDDLRVRHPDAAFATVHVNGAPGLALRSHDGTVVGVLVVDLGRDGTIRELWLSAAPGKLVHWNARRPAEG</sequence>